<keyword evidence="2" id="KW-1185">Reference proteome</keyword>
<gene>
    <name evidence="1" type="ORF">EYF80_061218</name>
</gene>
<proteinExistence type="predicted"/>
<accession>A0A4Z2EJM3</accession>
<comment type="caution">
    <text evidence="1">The sequence shown here is derived from an EMBL/GenBank/DDBJ whole genome shotgun (WGS) entry which is preliminary data.</text>
</comment>
<organism evidence="1 2">
    <name type="scientific">Liparis tanakae</name>
    <name type="common">Tanaka's snailfish</name>
    <dbReference type="NCBI Taxonomy" id="230148"/>
    <lineage>
        <taxon>Eukaryota</taxon>
        <taxon>Metazoa</taxon>
        <taxon>Chordata</taxon>
        <taxon>Craniata</taxon>
        <taxon>Vertebrata</taxon>
        <taxon>Euteleostomi</taxon>
        <taxon>Actinopterygii</taxon>
        <taxon>Neopterygii</taxon>
        <taxon>Teleostei</taxon>
        <taxon>Neoteleostei</taxon>
        <taxon>Acanthomorphata</taxon>
        <taxon>Eupercaria</taxon>
        <taxon>Perciformes</taxon>
        <taxon>Cottioidei</taxon>
        <taxon>Cottales</taxon>
        <taxon>Liparidae</taxon>
        <taxon>Liparis</taxon>
    </lineage>
</organism>
<evidence type="ECO:0000313" key="1">
    <source>
        <dbReference type="EMBL" id="TNN28634.1"/>
    </source>
</evidence>
<dbReference type="Proteomes" id="UP000314294">
    <property type="component" value="Unassembled WGS sequence"/>
</dbReference>
<reference evidence="1 2" key="1">
    <citation type="submission" date="2019-03" db="EMBL/GenBank/DDBJ databases">
        <title>First draft genome of Liparis tanakae, snailfish: a comprehensive survey of snailfish specific genes.</title>
        <authorList>
            <person name="Kim W."/>
            <person name="Song I."/>
            <person name="Jeong J.-H."/>
            <person name="Kim D."/>
            <person name="Kim S."/>
            <person name="Ryu S."/>
            <person name="Song J.Y."/>
            <person name="Lee S.K."/>
        </authorList>
    </citation>
    <scope>NUCLEOTIDE SEQUENCE [LARGE SCALE GENOMIC DNA]</scope>
    <source>
        <tissue evidence="1">Muscle</tissue>
    </source>
</reference>
<dbReference type="EMBL" id="SRLO01006651">
    <property type="protein sequence ID" value="TNN28634.1"/>
    <property type="molecule type" value="Genomic_DNA"/>
</dbReference>
<dbReference type="AlphaFoldDB" id="A0A4Z2EJM3"/>
<protein>
    <submittedName>
        <fullName evidence="1">Uncharacterized protein</fullName>
    </submittedName>
</protein>
<name>A0A4Z2EJM3_9TELE</name>
<sequence>MFAKQSISPQLVRALRVPRCPKHNAARPTSTRCGGVFVELVVSTVDDLQPPSTKVTPHTHLYYHNHFHKLTIRPLLFFSFFL</sequence>
<evidence type="ECO:0000313" key="2">
    <source>
        <dbReference type="Proteomes" id="UP000314294"/>
    </source>
</evidence>